<feature type="binding site" evidence="7">
    <location>
        <position position="93"/>
    </location>
    <ligand>
        <name>substrate</name>
    </ligand>
</feature>
<dbReference type="Proteomes" id="UP000609323">
    <property type="component" value="Unassembled WGS sequence"/>
</dbReference>
<gene>
    <name evidence="7 10" type="primary">ldh</name>
    <name evidence="10" type="ORF">GCM10010917_07980</name>
</gene>
<dbReference type="PIRSF" id="PIRSF000102">
    <property type="entry name" value="Lac_mal_DH"/>
    <property type="match status" value="1"/>
</dbReference>
<comment type="catalytic activity">
    <reaction evidence="6 7">
        <text>(S)-lactate + NAD(+) = pyruvate + NADH + H(+)</text>
        <dbReference type="Rhea" id="RHEA:23444"/>
        <dbReference type="ChEBI" id="CHEBI:15361"/>
        <dbReference type="ChEBI" id="CHEBI:15378"/>
        <dbReference type="ChEBI" id="CHEBI:16651"/>
        <dbReference type="ChEBI" id="CHEBI:57540"/>
        <dbReference type="ChEBI" id="CHEBI:57945"/>
        <dbReference type="EC" id="1.1.1.27"/>
    </reaction>
</comment>
<accession>A0ABQ1FQV0</accession>
<dbReference type="PANTHER" id="PTHR43128:SF16">
    <property type="entry name" value="L-LACTATE DEHYDROGENASE"/>
    <property type="match status" value="1"/>
</dbReference>
<evidence type="ECO:0000259" key="9">
    <source>
        <dbReference type="Pfam" id="PF02866"/>
    </source>
</evidence>
<feature type="binding site" evidence="7">
    <location>
        <position position="173"/>
    </location>
    <ligand>
        <name>beta-D-fructose 1,6-bisphosphate</name>
        <dbReference type="ChEBI" id="CHEBI:32966"/>
        <note>allosteric activator</note>
    </ligand>
</feature>
<dbReference type="InterPro" id="IPR022383">
    <property type="entry name" value="Lactate/malate_DH_C"/>
</dbReference>
<comment type="caution">
    <text evidence="7">Lacks conserved residue(s) required for the propagation of feature annotation.</text>
</comment>
<proteinExistence type="inferred from homology"/>
<dbReference type="HAMAP" id="MF_00488">
    <property type="entry name" value="Lactate_dehydrog"/>
    <property type="match status" value="1"/>
</dbReference>
<evidence type="ECO:0000256" key="1">
    <source>
        <dbReference type="ARBA" id="ARBA00004843"/>
    </source>
</evidence>
<protein>
    <recommendedName>
        <fullName evidence="3 7">L-lactate dehydrogenase</fullName>
        <shortName evidence="7">L-LDH</shortName>
        <ecNumber evidence="3 7">1.1.1.27</ecNumber>
    </recommendedName>
</protein>
<evidence type="ECO:0000256" key="4">
    <source>
        <dbReference type="ARBA" id="ARBA00023002"/>
    </source>
</evidence>
<feature type="binding site" evidence="7">
    <location>
        <begin position="125"/>
        <end position="128"/>
    </location>
    <ligand>
        <name>substrate</name>
    </ligand>
</feature>
<feature type="binding site" evidence="7">
    <location>
        <position position="45"/>
    </location>
    <ligand>
        <name>NAD(+)</name>
        <dbReference type="ChEBI" id="CHEBI:57540"/>
    </ligand>
</feature>
<dbReference type="Gene3D" id="3.90.110.10">
    <property type="entry name" value="Lactate dehydrogenase/glycoside hydrolase, family 4, C-terminal"/>
    <property type="match status" value="1"/>
</dbReference>
<evidence type="ECO:0000256" key="3">
    <source>
        <dbReference type="ARBA" id="ARBA00012967"/>
    </source>
</evidence>
<dbReference type="Gene3D" id="3.40.50.720">
    <property type="entry name" value="NAD(P)-binding Rossmann-like Domain"/>
    <property type="match status" value="1"/>
</dbReference>
<dbReference type="RefSeq" id="WP_094093054.1">
    <property type="nucleotide sequence ID" value="NZ_BMHF01000001.1"/>
</dbReference>
<comment type="pathway">
    <text evidence="1 7">Fermentation; pyruvate fermentation to lactate; (S)-lactate from pyruvate: step 1/1.</text>
</comment>
<dbReference type="NCBIfam" id="NF000824">
    <property type="entry name" value="PRK00066.1"/>
    <property type="match status" value="1"/>
</dbReference>
<comment type="function">
    <text evidence="7">Catalyzes the conversion of lactate to pyruvate.</text>
</comment>
<evidence type="ECO:0000313" key="11">
    <source>
        <dbReference type="Proteomes" id="UP000609323"/>
    </source>
</evidence>
<dbReference type="EC" id="1.1.1.27" evidence="3 7"/>
<comment type="subunit">
    <text evidence="7">Homotetramer.</text>
</comment>
<dbReference type="InterPro" id="IPR011304">
    <property type="entry name" value="L-lactate_DH"/>
</dbReference>
<dbReference type="EMBL" id="BMHF01000001">
    <property type="protein sequence ID" value="GGA25463.1"/>
    <property type="molecule type" value="Genomic_DNA"/>
</dbReference>
<evidence type="ECO:0000256" key="7">
    <source>
        <dbReference type="HAMAP-Rule" id="MF_00488"/>
    </source>
</evidence>
<feature type="domain" description="Lactate/malate dehydrogenase C-terminal" evidence="9">
    <location>
        <begin position="150"/>
        <end position="305"/>
    </location>
</feature>
<dbReference type="InterPro" id="IPR036291">
    <property type="entry name" value="NAD(P)-bd_dom_sf"/>
</dbReference>
<name>A0ABQ1FQV0_9BACL</name>
<feature type="binding site" evidence="7">
    <location>
        <position position="148"/>
    </location>
    <ligand>
        <name>NAD(+)</name>
        <dbReference type="ChEBI" id="CHEBI:57540"/>
    </ligand>
</feature>
<sequence length="309" mass="33705">MTNTTQHPTRVVVIGTGAVGATTAYTLFLRERVSELVLIDANHEKALGEALDMNHGLPFAGGVKLWAGDYSDCKDADIIVIAAGSNQRPGETRIDLLKRNAAIFDDIISNIVKYNDHGIILVATNPVDILSYVSLKKSGFPANRVIGSGTLLDSARFRYLIGQNKKINPRSIHAHIVGEHGDSELPLWSLANVAGIDLEISEEDKEDIFNRTKNAAYEIINAKGSTSYAIALALDRIIVSILQDEGSVLNVSTLLKDYNGVSDVYLGVPCIVDRSGVREVLDIELNEEELERFQASAHKLKEQIASLEL</sequence>
<dbReference type="Pfam" id="PF00056">
    <property type="entry name" value="Ldh_1_N"/>
    <property type="match status" value="1"/>
</dbReference>
<evidence type="ECO:0000259" key="8">
    <source>
        <dbReference type="Pfam" id="PF00056"/>
    </source>
</evidence>
<feature type="binding site" evidence="7">
    <location>
        <position position="40"/>
    </location>
    <ligand>
        <name>NAD(+)</name>
        <dbReference type="ChEBI" id="CHEBI:57540"/>
    </ligand>
</feature>
<feature type="binding site" evidence="7">
    <location>
        <begin position="153"/>
        <end position="156"/>
    </location>
    <ligand>
        <name>substrate</name>
    </ligand>
</feature>
<dbReference type="SUPFAM" id="SSF56327">
    <property type="entry name" value="LDH C-terminal domain-like"/>
    <property type="match status" value="1"/>
</dbReference>
<keyword evidence="7" id="KW-0963">Cytoplasm</keyword>
<dbReference type="InterPro" id="IPR018177">
    <property type="entry name" value="L-lactate_DH_AS"/>
</dbReference>
<feature type="binding site" evidence="7">
    <location>
        <begin position="123"/>
        <end position="125"/>
    </location>
    <ligand>
        <name>NAD(+)</name>
        <dbReference type="ChEBI" id="CHEBI:57540"/>
    </ligand>
</feature>
<dbReference type="InterPro" id="IPR015955">
    <property type="entry name" value="Lactate_DH/Glyco_Ohase_4_C"/>
</dbReference>
<feature type="modified residue" description="Phosphotyrosine" evidence="7">
    <location>
        <position position="217"/>
    </location>
</feature>
<evidence type="ECO:0000256" key="6">
    <source>
        <dbReference type="ARBA" id="ARBA00049258"/>
    </source>
</evidence>
<feature type="binding site" evidence="7">
    <location>
        <position position="70"/>
    </location>
    <ligand>
        <name>NAD(+)</name>
        <dbReference type="ChEBI" id="CHEBI:57540"/>
    </ligand>
</feature>
<comment type="activity regulation">
    <text evidence="7">Allosterically activated by fructose 1,6-bisphosphate (FBP).</text>
</comment>
<feature type="binding site" evidence="7">
    <location>
        <position position="19"/>
    </location>
    <ligand>
        <name>NAD(+)</name>
        <dbReference type="ChEBI" id="CHEBI:57540"/>
    </ligand>
</feature>
<comment type="subcellular location">
    <subcellularLocation>
        <location evidence="7">Cytoplasm</location>
    </subcellularLocation>
</comment>
<dbReference type="PANTHER" id="PTHR43128">
    <property type="entry name" value="L-2-HYDROXYCARBOXYLATE DEHYDROGENASE (NAD(P)(+))"/>
    <property type="match status" value="1"/>
</dbReference>
<comment type="similarity">
    <text evidence="2 7">Belongs to the LDH/MDH superfamily. LDH family.</text>
</comment>
<comment type="caution">
    <text evidence="10">The sequence shown here is derived from an EMBL/GenBank/DDBJ whole genome shotgun (WGS) entry which is preliminary data.</text>
</comment>
<dbReference type="PROSITE" id="PS00064">
    <property type="entry name" value="L_LDH"/>
    <property type="match status" value="1"/>
</dbReference>
<keyword evidence="7" id="KW-0597">Phosphoprotein</keyword>
<organism evidence="10 11">
    <name type="scientific">Paenibacillus physcomitrellae</name>
    <dbReference type="NCBI Taxonomy" id="1619311"/>
    <lineage>
        <taxon>Bacteria</taxon>
        <taxon>Bacillati</taxon>
        <taxon>Bacillota</taxon>
        <taxon>Bacilli</taxon>
        <taxon>Bacillales</taxon>
        <taxon>Paenibacillaceae</taxon>
        <taxon>Paenibacillus</taxon>
    </lineage>
</organism>
<keyword evidence="5 7" id="KW-0520">NAD</keyword>
<dbReference type="PRINTS" id="PR00086">
    <property type="entry name" value="LLDHDRGNASE"/>
</dbReference>
<feature type="binding site" evidence="7">
    <location>
        <position position="158"/>
    </location>
    <ligand>
        <name>beta-D-fructose 1,6-bisphosphate</name>
        <dbReference type="ChEBI" id="CHEBI:32966"/>
        <note>allosteric activator</note>
    </ligand>
</feature>
<feature type="binding site" evidence="7">
    <location>
        <position position="87"/>
    </location>
    <ligand>
        <name>substrate</name>
    </ligand>
</feature>
<reference evidence="11" key="1">
    <citation type="journal article" date="2019" name="Int. J. Syst. Evol. Microbiol.">
        <title>The Global Catalogue of Microorganisms (GCM) 10K type strain sequencing project: providing services to taxonomists for standard genome sequencing and annotation.</title>
        <authorList>
            <consortium name="The Broad Institute Genomics Platform"/>
            <consortium name="The Broad Institute Genome Sequencing Center for Infectious Disease"/>
            <person name="Wu L."/>
            <person name="Ma J."/>
        </authorList>
    </citation>
    <scope>NUCLEOTIDE SEQUENCE [LARGE SCALE GENOMIC DNA]</scope>
    <source>
        <strain evidence="11">CGMCC 1.15044</strain>
    </source>
</reference>
<evidence type="ECO:0000256" key="5">
    <source>
        <dbReference type="ARBA" id="ARBA00023027"/>
    </source>
</evidence>
<feature type="binding site" evidence="7">
    <location>
        <position position="226"/>
    </location>
    <ligand>
        <name>substrate</name>
    </ligand>
</feature>
<dbReference type="SUPFAM" id="SSF51735">
    <property type="entry name" value="NAD(P)-binding Rossmann-fold domains"/>
    <property type="match status" value="1"/>
</dbReference>
<keyword evidence="7" id="KW-0021">Allosteric enzyme</keyword>
<keyword evidence="4 7" id="KW-0560">Oxidoreductase</keyword>
<feature type="domain" description="Lactate/malate dehydrogenase N-terminal" evidence="8">
    <location>
        <begin position="10"/>
        <end position="147"/>
    </location>
</feature>
<dbReference type="CDD" id="cd05292">
    <property type="entry name" value="LDH_2"/>
    <property type="match status" value="1"/>
</dbReference>
<dbReference type="Pfam" id="PF02866">
    <property type="entry name" value="Ldh_1_C"/>
    <property type="match status" value="1"/>
</dbReference>
<dbReference type="InterPro" id="IPR001557">
    <property type="entry name" value="L-lactate/malate_DH"/>
</dbReference>
<dbReference type="NCBIfam" id="TIGR01771">
    <property type="entry name" value="L-LDH-NAD"/>
    <property type="match status" value="1"/>
</dbReference>
<dbReference type="NCBIfam" id="NF004863">
    <property type="entry name" value="PRK06223.1"/>
    <property type="match status" value="1"/>
</dbReference>
<evidence type="ECO:0000313" key="10">
    <source>
        <dbReference type="EMBL" id="GGA25463.1"/>
    </source>
</evidence>
<feature type="active site" description="Proton acceptor" evidence="7">
    <location>
        <position position="180"/>
    </location>
</feature>
<keyword evidence="11" id="KW-1185">Reference proteome</keyword>
<dbReference type="InterPro" id="IPR001236">
    <property type="entry name" value="Lactate/malate_DH_N"/>
</dbReference>
<evidence type="ECO:0000256" key="2">
    <source>
        <dbReference type="ARBA" id="ARBA00006054"/>
    </source>
</evidence>